<dbReference type="SUPFAM" id="SSF55874">
    <property type="entry name" value="ATPase domain of HSP90 chaperone/DNA topoisomerase II/histidine kinase"/>
    <property type="match status" value="1"/>
</dbReference>
<comment type="similarity">
    <text evidence="2">Belongs to the MORC ATPase protein family.</text>
</comment>
<evidence type="ECO:0000313" key="13">
    <source>
        <dbReference type="Proteomes" id="UP001417504"/>
    </source>
</evidence>
<dbReference type="Pfam" id="PF13589">
    <property type="entry name" value="HATPase_c_3"/>
    <property type="match status" value="1"/>
</dbReference>
<dbReference type="GO" id="GO:0031349">
    <property type="term" value="P:positive regulation of defense response"/>
    <property type="evidence" value="ECO:0007669"/>
    <property type="project" value="UniProtKB-ARBA"/>
</dbReference>
<evidence type="ECO:0000256" key="10">
    <source>
        <dbReference type="SAM" id="MobiDB-lite"/>
    </source>
</evidence>
<keyword evidence="3" id="KW-0540">Nuclease</keyword>
<protein>
    <recommendedName>
        <fullName evidence="11">Morc S5 domain-containing protein</fullName>
    </recommendedName>
</protein>
<dbReference type="GO" id="GO:0006281">
    <property type="term" value="P:DNA repair"/>
    <property type="evidence" value="ECO:0007669"/>
    <property type="project" value="UniProtKB-KW"/>
</dbReference>
<name>A0AAP0ILE6_9MAGN</name>
<dbReference type="InterPro" id="IPR041006">
    <property type="entry name" value="Morc_S5"/>
</dbReference>
<keyword evidence="7" id="KW-0943">RNA-mediated gene silencing</keyword>
<evidence type="ECO:0000313" key="12">
    <source>
        <dbReference type="EMBL" id="KAK9117210.1"/>
    </source>
</evidence>
<dbReference type="Proteomes" id="UP001417504">
    <property type="component" value="Unassembled WGS sequence"/>
</dbReference>
<gene>
    <name evidence="12" type="ORF">Sjap_016157</name>
</gene>
<dbReference type="PANTHER" id="PTHR23336">
    <property type="entry name" value="ZINC FINGER CW-TYPE COILED-COIL DOMAIN PROTEIN 3"/>
    <property type="match status" value="1"/>
</dbReference>
<dbReference type="InterPro" id="IPR045261">
    <property type="entry name" value="MORC_ATPase"/>
</dbReference>
<feature type="compositionally biased region" description="Polar residues" evidence="10">
    <location>
        <begin position="51"/>
        <end position="62"/>
    </location>
</feature>
<feature type="region of interest" description="Disordered" evidence="10">
    <location>
        <begin position="536"/>
        <end position="616"/>
    </location>
</feature>
<evidence type="ECO:0000256" key="1">
    <source>
        <dbReference type="ARBA" id="ARBA00004123"/>
    </source>
</evidence>
<keyword evidence="13" id="KW-1185">Reference proteome</keyword>
<keyword evidence="4" id="KW-0378">Hydrolase</keyword>
<keyword evidence="9" id="KW-0539">Nucleus</keyword>
<comment type="subcellular location">
    <subcellularLocation>
        <location evidence="1">Nucleus</location>
    </subcellularLocation>
</comment>
<sequence>MSFVEFVDLCSDDEGGDVNAVKKEAALNQGATQQKGQSNSKQGVQRKHSVNQESQENESVNGLRSVPSRVDGVDYAVNGSRTASRLPPAPLTRQFWKAGNYDDAQASKISLQAIAELLDNAIDEIQNGATYVMVDKISNPRDGSPCLLIQDDGGGMDQESIRHCMSFGFSEKKCKSAIGKYGNGFKTSTMRLGSDVIVFSRHLNERKLTQSVGLLSYTFLREMGHDRIVVPVVDYEFDVPTGIFRVSGGYSAEHFSCNLSLLLQWSPYATEAELLKQFDDIGPHGTKVIIFNLWFNNDGNLELDFESDPQDILTSGAPKPIQTKLLSKQIAQQHVATRLHYSLRVYSSILYLKIPENFRIILRRRVVEHHNLANDLKFPEFILYRPHAGGNQEASVVTTIGFLKDAPHVNIHGFSVYHRNRLIMPFWGVLSQTNNNGRGVAGVLEANFIEPTHNKQEFEKTSLFQKLEARLKEMTLEYWDYHCVLIGYPLPKKLSTASVTDQYRSESNLQPVMINPSSAVKSPNVASLAEVFQKVKGPSSVPSRDMAGKSGHGLPMKRKGRSVPINGVAEPDLATRAELGENSIDTRQNEETQPRKATEKQFQDQEARSMKQENKKLRTQCSEYEKIAEELNDRVTYINSYLSSANPCFLSCLENKKLLSTMAVVQQLRIELLEVEYEYERLLVESELLGLVDDEKT</sequence>
<evidence type="ECO:0000256" key="2">
    <source>
        <dbReference type="ARBA" id="ARBA00007845"/>
    </source>
</evidence>
<evidence type="ECO:0000256" key="4">
    <source>
        <dbReference type="ARBA" id="ARBA00022759"/>
    </source>
</evidence>
<dbReference type="InterPro" id="IPR036890">
    <property type="entry name" value="HATPase_C_sf"/>
</dbReference>
<keyword evidence="5" id="KW-0227">DNA damage</keyword>
<organism evidence="12 13">
    <name type="scientific">Stephania japonica</name>
    <dbReference type="NCBI Taxonomy" id="461633"/>
    <lineage>
        <taxon>Eukaryota</taxon>
        <taxon>Viridiplantae</taxon>
        <taxon>Streptophyta</taxon>
        <taxon>Embryophyta</taxon>
        <taxon>Tracheophyta</taxon>
        <taxon>Spermatophyta</taxon>
        <taxon>Magnoliopsida</taxon>
        <taxon>Ranunculales</taxon>
        <taxon>Menispermaceae</taxon>
        <taxon>Menispermoideae</taxon>
        <taxon>Cissampelideae</taxon>
        <taxon>Stephania</taxon>
    </lineage>
</organism>
<dbReference type="PANTHER" id="PTHR23336:SF44">
    <property type="entry name" value="PROTEIN MICRORCHIDIA 6"/>
    <property type="match status" value="1"/>
</dbReference>
<accession>A0AAP0ILE6</accession>
<keyword evidence="8" id="KW-0234">DNA repair</keyword>
<feature type="region of interest" description="Disordered" evidence="10">
    <location>
        <begin position="28"/>
        <end position="66"/>
    </location>
</feature>
<dbReference type="GO" id="GO:0005634">
    <property type="term" value="C:nucleus"/>
    <property type="evidence" value="ECO:0007669"/>
    <property type="project" value="UniProtKB-SubCell"/>
</dbReference>
<feature type="compositionally biased region" description="Basic and acidic residues" evidence="10">
    <location>
        <begin position="587"/>
        <end position="616"/>
    </location>
</feature>
<proteinExistence type="inferred from homology"/>
<keyword evidence="4" id="KW-0255">Endonuclease</keyword>
<dbReference type="AlphaFoldDB" id="A0AAP0ILE6"/>
<feature type="domain" description="Morc S5" evidence="11">
    <location>
        <begin position="341"/>
        <end position="479"/>
    </location>
</feature>
<evidence type="ECO:0000256" key="3">
    <source>
        <dbReference type="ARBA" id="ARBA00022722"/>
    </source>
</evidence>
<evidence type="ECO:0000256" key="7">
    <source>
        <dbReference type="ARBA" id="ARBA00023158"/>
    </source>
</evidence>
<dbReference type="GO" id="GO:0031047">
    <property type="term" value="P:regulatory ncRNA-mediated gene silencing"/>
    <property type="evidence" value="ECO:0007669"/>
    <property type="project" value="UniProtKB-KW"/>
</dbReference>
<evidence type="ECO:0000259" key="11">
    <source>
        <dbReference type="Pfam" id="PF17942"/>
    </source>
</evidence>
<feature type="compositionally biased region" description="Polar residues" evidence="10">
    <location>
        <begin position="29"/>
        <end position="43"/>
    </location>
</feature>
<dbReference type="GO" id="GO:0016887">
    <property type="term" value="F:ATP hydrolysis activity"/>
    <property type="evidence" value="ECO:0007669"/>
    <property type="project" value="InterPro"/>
</dbReference>
<reference evidence="12 13" key="1">
    <citation type="submission" date="2024-01" db="EMBL/GenBank/DDBJ databases">
        <title>Genome assemblies of Stephania.</title>
        <authorList>
            <person name="Yang L."/>
        </authorList>
    </citation>
    <scope>NUCLEOTIDE SEQUENCE [LARGE SCALE GENOMIC DNA]</scope>
    <source>
        <strain evidence="12">QJT</strain>
        <tissue evidence="12">Leaf</tissue>
    </source>
</reference>
<evidence type="ECO:0000256" key="9">
    <source>
        <dbReference type="ARBA" id="ARBA00023242"/>
    </source>
</evidence>
<dbReference type="Gene3D" id="3.30.565.10">
    <property type="entry name" value="Histidine kinase-like ATPase, C-terminal domain"/>
    <property type="match status" value="1"/>
</dbReference>
<dbReference type="GO" id="GO:0004519">
    <property type="term" value="F:endonuclease activity"/>
    <property type="evidence" value="ECO:0007669"/>
    <property type="project" value="UniProtKB-KW"/>
</dbReference>
<keyword evidence="6" id="KW-0175">Coiled coil</keyword>
<comment type="caution">
    <text evidence="12">The sequence shown here is derived from an EMBL/GenBank/DDBJ whole genome shotgun (WGS) entry which is preliminary data.</text>
</comment>
<dbReference type="EMBL" id="JBBNAE010000006">
    <property type="protein sequence ID" value="KAK9117210.1"/>
    <property type="molecule type" value="Genomic_DNA"/>
</dbReference>
<evidence type="ECO:0000256" key="8">
    <source>
        <dbReference type="ARBA" id="ARBA00023204"/>
    </source>
</evidence>
<dbReference type="Pfam" id="PF17942">
    <property type="entry name" value="Morc6_S5"/>
    <property type="match status" value="1"/>
</dbReference>
<evidence type="ECO:0000256" key="6">
    <source>
        <dbReference type="ARBA" id="ARBA00023054"/>
    </source>
</evidence>
<evidence type="ECO:0000256" key="5">
    <source>
        <dbReference type="ARBA" id="ARBA00022763"/>
    </source>
</evidence>